<dbReference type="RefSeq" id="WP_055301408.1">
    <property type="nucleotide sequence ID" value="NZ_CYYR01000003.1"/>
</dbReference>
<dbReference type="AlphaFoldDB" id="A0A173XPZ1"/>
<evidence type="ECO:0000313" key="2">
    <source>
        <dbReference type="Proteomes" id="UP000095395"/>
    </source>
</evidence>
<reference evidence="1 2" key="1">
    <citation type="submission" date="2015-09" db="EMBL/GenBank/DDBJ databases">
        <authorList>
            <consortium name="Pathogen Informatics"/>
        </authorList>
    </citation>
    <scope>NUCLEOTIDE SEQUENCE [LARGE SCALE GENOMIC DNA]</scope>
    <source>
        <strain evidence="1 2">2789STDY5608835</strain>
    </source>
</reference>
<organism evidence="1 2">
    <name type="scientific">Roseburia inulinivorans</name>
    <dbReference type="NCBI Taxonomy" id="360807"/>
    <lineage>
        <taxon>Bacteria</taxon>
        <taxon>Bacillati</taxon>
        <taxon>Bacillota</taxon>
        <taxon>Clostridia</taxon>
        <taxon>Lachnospirales</taxon>
        <taxon>Lachnospiraceae</taxon>
        <taxon>Roseburia</taxon>
    </lineage>
</organism>
<evidence type="ECO:0000313" key="1">
    <source>
        <dbReference type="EMBL" id="CUN53794.1"/>
    </source>
</evidence>
<dbReference type="Proteomes" id="UP000095395">
    <property type="component" value="Unassembled WGS sequence"/>
</dbReference>
<proteinExistence type="predicted"/>
<name>A0A173XPZ1_9FIRM</name>
<sequence length="122" mass="13634">MAINISISNSAINGRSKVLGDVRIKGATDIDVNIDNLMVNDNAELLNRLEILDDTHITELVKEIEKEVVQSEKNGKEYEIVQQMIEKINIANQSKRSIIKEYIPELLVGTLANVIGAYLSRL</sequence>
<dbReference type="EMBL" id="CYYR01000003">
    <property type="protein sequence ID" value="CUN53794.1"/>
    <property type="molecule type" value="Genomic_DNA"/>
</dbReference>
<accession>A0A173XPZ1</accession>
<protein>
    <submittedName>
        <fullName evidence="1">Uncharacterized protein</fullName>
    </submittedName>
</protein>
<gene>
    <name evidence="1" type="ORF">ERS852392_00676</name>
</gene>